<feature type="domain" description="C-type lectin" evidence="4">
    <location>
        <begin position="88"/>
        <end position="216"/>
    </location>
</feature>
<dbReference type="Pfam" id="PF00059">
    <property type="entry name" value="Lectin_C"/>
    <property type="match status" value="1"/>
</dbReference>
<dbReference type="Gene3D" id="3.10.100.10">
    <property type="entry name" value="Mannose-Binding Protein A, subunit A"/>
    <property type="match status" value="1"/>
</dbReference>
<dbReference type="InterPro" id="IPR016186">
    <property type="entry name" value="C-type_lectin-like/link_sf"/>
</dbReference>
<evidence type="ECO:0000313" key="6">
    <source>
        <dbReference type="Proteomes" id="UP000265000"/>
    </source>
</evidence>
<organism evidence="5 6">
    <name type="scientific">Fundulus heteroclitus</name>
    <name type="common">Killifish</name>
    <name type="synonym">Mummichog</name>
    <dbReference type="NCBI Taxonomy" id="8078"/>
    <lineage>
        <taxon>Eukaryota</taxon>
        <taxon>Metazoa</taxon>
        <taxon>Chordata</taxon>
        <taxon>Craniata</taxon>
        <taxon>Vertebrata</taxon>
        <taxon>Euteleostomi</taxon>
        <taxon>Actinopterygii</taxon>
        <taxon>Neopterygii</taxon>
        <taxon>Teleostei</taxon>
        <taxon>Neoteleostei</taxon>
        <taxon>Acanthomorphata</taxon>
        <taxon>Ovalentaria</taxon>
        <taxon>Atherinomorphae</taxon>
        <taxon>Cyprinodontiformes</taxon>
        <taxon>Fundulidae</taxon>
        <taxon>Fundulus</taxon>
    </lineage>
</organism>
<feature type="transmembrane region" description="Helical" evidence="3">
    <location>
        <begin position="30"/>
        <end position="54"/>
    </location>
</feature>
<dbReference type="Proteomes" id="UP000265000">
    <property type="component" value="Unplaced"/>
</dbReference>
<dbReference type="PROSITE" id="PS50041">
    <property type="entry name" value="C_TYPE_LECTIN_2"/>
    <property type="match status" value="1"/>
</dbReference>
<keyword evidence="3" id="KW-0812">Transmembrane</keyword>
<dbReference type="AlphaFoldDB" id="A0A3Q2P7A1"/>
<dbReference type="STRING" id="8078.ENSFHEP00000008072"/>
<feature type="compositionally biased region" description="Low complexity" evidence="2">
    <location>
        <begin position="1"/>
        <end position="14"/>
    </location>
</feature>
<dbReference type="InterPro" id="IPR001304">
    <property type="entry name" value="C-type_lectin-like"/>
</dbReference>
<dbReference type="PANTHER" id="PTHR22803">
    <property type="entry name" value="MANNOSE, PHOSPHOLIPASE, LECTIN RECEPTOR RELATED"/>
    <property type="match status" value="1"/>
</dbReference>
<protein>
    <submittedName>
        <fullName evidence="5">C-type lectin domain family 4 member E-like</fullName>
    </submittedName>
</protein>
<proteinExistence type="predicted"/>
<dbReference type="InterPro" id="IPR050111">
    <property type="entry name" value="C-type_lectin/snaclec_domain"/>
</dbReference>
<dbReference type="CDD" id="cd03590">
    <property type="entry name" value="CLECT_DC-SIGN_like"/>
    <property type="match status" value="1"/>
</dbReference>
<keyword evidence="1" id="KW-0430">Lectin</keyword>
<sequence>MGFSSKCSSGGAAASHHENPSRTSNQPQKVLLVLGSLLAAALIVLYRLSLVLLVTREAVRTLKEENEGLRKRLLDETCLKCEAGWELHGGTCYKFSTRKSSWNESRDSCKDLGGDLVKIDSREEQMFLGRRASSLMEEEDDRFWIGLTDSEEEGRWLWVDGSPLETSFWSVREPDNRSKDGAPEANCVRMGERGRADHLDSWFDISCYYLQKSICEKAAETERSSRVCG</sequence>
<dbReference type="GO" id="GO:0030246">
    <property type="term" value="F:carbohydrate binding"/>
    <property type="evidence" value="ECO:0007669"/>
    <property type="project" value="UniProtKB-KW"/>
</dbReference>
<reference evidence="5" key="2">
    <citation type="submission" date="2025-09" db="UniProtKB">
        <authorList>
            <consortium name="Ensembl"/>
        </authorList>
    </citation>
    <scope>IDENTIFICATION</scope>
</reference>
<evidence type="ECO:0000256" key="2">
    <source>
        <dbReference type="SAM" id="MobiDB-lite"/>
    </source>
</evidence>
<keyword evidence="3" id="KW-0472">Membrane</keyword>
<evidence type="ECO:0000256" key="1">
    <source>
        <dbReference type="ARBA" id="ARBA00022734"/>
    </source>
</evidence>
<keyword evidence="6" id="KW-1185">Reference proteome</keyword>
<evidence type="ECO:0000313" key="5">
    <source>
        <dbReference type="Ensembl" id="ENSFHEP00000008072.1"/>
    </source>
</evidence>
<name>A0A3Q2P7A1_FUNHE</name>
<accession>A0A3Q2P7A1</accession>
<evidence type="ECO:0000256" key="3">
    <source>
        <dbReference type="SAM" id="Phobius"/>
    </source>
</evidence>
<dbReference type="SUPFAM" id="SSF56436">
    <property type="entry name" value="C-type lectin-like"/>
    <property type="match status" value="1"/>
</dbReference>
<dbReference type="InterPro" id="IPR033989">
    <property type="entry name" value="CD209-like_CTLD"/>
</dbReference>
<evidence type="ECO:0000259" key="4">
    <source>
        <dbReference type="PROSITE" id="PS50041"/>
    </source>
</evidence>
<dbReference type="GeneTree" id="ENSGT01030000234575"/>
<dbReference type="SMART" id="SM00034">
    <property type="entry name" value="CLECT"/>
    <property type="match status" value="1"/>
</dbReference>
<dbReference type="Ensembl" id="ENSFHET00000002764.1">
    <property type="protein sequence ID" value="ENSFHEP00000008072.1"/>
    <property type="gene ID" value="ENSFHEG00000009240.1"/>
</dbReference>
<feature type="region of interest" description="Disordered" evidence="2">
    <location>
        <begin position="1"/>
        <end position="24"/>
    </location>
</feature>
<reference evidence="5" key="1">
    <citation type="submission" date="2025-08" db="UniProtKB">
        <authorList>
            <consortium name="Ensembl"/>
        </authorList>
    </citation>
    <scope>IDENTIFICATION</scope>
</reference>
<keyword evidence="3" id="KW-1133">Transmembrane helix</keyword>
<dbReference type="InterPro" id="IPR016187">
    <property type="entry name" value="CTDL_fold"/>
</dbReference>